<evidence type="ECO:0000313" key="1">
    <source>
        <dbReference type="EMBL" id="EMP24212.1"/>
    </source>
</evidence>
<name>M7B7G6_CHEMY</name>
<sequence length="202" mass="22365">MLLYQIKAVPFYNHLAPGAAPAILPASFDTKRGESPRAWFWVQDAAASVTPAELNPNLFNNSSTIAILVTSILTLVPWALPKVIRAKFSVPGRQLLMASVERLCRLGGQSCKTQRILTMIEKRSSTHIQLKAQMKEELSEAGDKAGGEVRTDSKIMWNSIHSPNAEKYIIARDGNKWCDSPPLLHQCDSIDFNGIAPDLHWS</sequence>
<dbReference type="EMBL" id="KB603100">
    <property type="protein sequence ID" value="EMP24212.1"/>
    <property type="molecule type" value="Genomic_DNA"/>
</dbReference>
<organism evidence="1 2">
    <name type="scientific">Chelonia mydas</name>
    <name type="common">Green sea-turtle</name>
    <name type="synonym">Chelonia agassizi</name>
    <dbReference type="NCBI Taxonomy" id="8469"/>
    <lineage>
        <taxon>Eukaryota</taxon>
        <taxon>Metazoa</taxon>
        <taxon>Chordata</taxon>
        <taxon>Craniata</taxon>
        <taxon>Vertebrata</taxon>
        <taxon>Euteleostomi</taxon>
        <taxon>Archelosauria</taxon>
        <taxon>Testudinata</taxon>
        <taxon>Testudines</taxon>
        <taxon>Cryptodira</taxon>
        <taxon>Durocryptodira</taxon>
        <taxon>Americhelydia</taxon>
        <taxon>Chelonioidea</taxon>
        <taxon>Cheloniidae</taxon>
        <taxon>Chelonia</taxon>
    </lineage>
</organism>
<protein>
    <submittedName>
        <fullName evidence="1">Uncharacterized protein</fullName>
    </submittedName>
</protein>
<reference evidence="2" key="1">
    <citation type="journal article" date="2013" name="Nat. Genet.">
        <title>The draft genomes of soft-shell turtle and green sea turtle yield insights into the development and evolution of the turtle-specific body plan.</title>
        <authorList>
            <person name="Wang Z."/>
            <person name="Pascual-Anaya J."/>
            <person name="Zadissa A."/>
            <person name="Li W."/>
            <person name="Niimura Y."/>
            <person name="Huang Z."/>
            <person name="Li C."/>
            <person name="White S."/>
            <person name="Xiong Z."/>
            <person name="Fang D."/>
            <person name="Wang B."/>
            <person name="Ming Y."/>
            <person name="Chen Y."/>
            <person name="Zheng Y."/>
            <person name="Kuraku S."/>
            <person name="Pignatelli M."/>
            <person name="Herrero J."/>
            <person name="Beal K."/>
            <person name="Nozawa M."/>
            <person name="Li Q."/>
            <person name="Wang J."/>
            <person name="Zhang H."/>
            <person name="Yu L."/>
            <person name="Shigenobu S."/>
            <person name="Wang J."/>
            <person name="Liu J."/>
            <person name="Flicek P."/>
            <person name="Searle S."/>
            <person name="Wang J."/>
            <person name="Kuratani S."/>
            <person name="Yin Y."/>
            <person name="Aken B."/>
            <person name="Zhang G."/>
            <person name="Irie N."/>
        </authorList>
    </citation>
    <scope>NUCLEOTIDE SEQUENCE [LARGE SCALE GENOMIC DNA]</scope>
</reference>
<dbReference type="AlphaFoldDB" id="M7B7G6"/>
<proteinExistence type="predicted"/>
<accession>M7B7G6</accession>
<evidence type="ECO:0000313" key="2">
    <source>
        <dbReference type="Proteomes" id="UP000031443"/>
    </source>
</evidence>
<dbReference type="Proteomes" id="UP000031443">
    <property type="component" value="Unassembled WGS sequence"/>
</dbReference>
<keyword evidence="2" id="KW-1185">Reference proteome</keyword>
<gene>
    <name evidence="1" type="ORF">UY3_18849</name>
</gene>